<evidence type="ECO:0000256" key="5">
    <source>
        <dbReference type="SAM" id="Coils"/>
    </source>
</evidence>
<dbReference type="InterPro" id="IPR036638">
    <property type="entry name" value="HLH_DNA-bd_sf"/>
</dbReference>
<gene>
    <name evidence="7" type="ORF">KSP40_PGU009323</name>
</gene>
<dbReference type="EMBL" id="JBBWWR010000019">
    <property type="protein sequence ID" value="KAK8942052.1"/>
    <property type="molecule type" value="Genomic_DNA"/>
</dbReference>
<organism evidence="7 8">
    <name type="scientific">Platanthera guangdongensis</name>
    <dbReference type="NCBI Taxonomy" id="2320717"/>
    <lineage>
        <taxon>Eukaryota</taxon>
        <taxon>Viridiplantae</taxon>
        <taxon>Streptophyta</taxon>
        <taxon>Embryophyta</taxon>
        <taxon>Tracheophyta</taxon>
        <taxon>Spermatophyta</taxon>
        <taxon>Magnoliopsida</taxon>
        <taxon>Liliopsida</taxon>
        <taxon>Asparagales</taxon>
        <taxon>Orchidaceae</taxon>
        <taxon>Orchidoideae</taxon>
        <taxon>Orchideae</taxon>
        <taxon>Orchidinae</taxon>
        <taxon>Platanthera</taxon>
    </lineage>
</organism>
<reference evidence="7 8" key="1">
    <citation type="journal article" date="2022" name="Nat. Plants">
        <title>Genomes of leafy and leafless Platanthera orchids illuminate the evolution of mycoheterotrophy.</title>
        <authorList>
            <person name="Li M.H."/>
            <person name="Liu K.W."/>
            <person name="Li Z."/>
            <person name="Lu H.C."/>
            <person name="Ye Q.L."/>
            <person name="Zhang D."/>
            <person name="Wang J.Y."/>
            <person name="Li Y.F."/>
            <person name="Zhong Z.M."/>
            <person name="Liu X."/>
            <person name="Yu X."/>
            <person name="Liu D.K."/>
            <person name="Tu X.D."/>
            <person name="Liu B."/>
            <person name="Hao Y."/>
            <person name="Liao X.Y."/>
            <person name="Jiang Y.T."/>
            <person name="Sun W.H."/>
            <person name="Chen J."/>
            <person name="Chen Y.Q."/>
            <person name="Ai Y."/>
            <person name="Zhai J.W."/>
            <person name="Wu S.S."/>
            <person name="Zhou Z."/>
            <person name="Hsiao Y.Y."/>
            <person name="Wu W.L."/>
            <person name="Chen Y.Y."/>
            <person name="Lin Y.F."/>
            <person name="Hsu J.L."/>
            <person name="Li C.Y."/>
            <person name="Wang Z.W."/>
            <person name="Zhao X."/>
            <person name="Zhong W.Y."/>
            <person name="Ma X.K."/>
            <person name="Ma L."/>
            <person name="Huang J."/>
            <person name="Chen G.Z."/>
            <person name="Huang M.Z."/>
            <person name="Huang L."/>
            <person name="Peng D.H."/>
            <person name="Luo Y.B."/>
            <person name="Zou S.Q."/>
            <person name="Chen S.P."/>
            <person name="Lan S."/>
            <person name="Tsai W.C."/>
            <person name="Van de Peer Y."/>
            <person name="Liu Z.J."/>
        </authorList>
    </citation>
    <scope>NUCLEOTIDE SEQUENCE [LARGE SCALE GENOMIC DNA]</scope>
    <source>
        <strain evidence="7">Lor288</strain>
    </source>
</reference>
<evidence type="ECO:0000256" key="2">
    <source>
        <dbReference type="ARBA" id="ARBA00022604"/>
    </source>
</evidence>
<comment type="caution">
    <text evidence="7">The sequence shown here is derived from an EMBL/GenBank/DDBJ whole genome shotgun (WGS) entry which is preliminary data.</text>
</comment>
<comment type="similarity">
    <text evidence="1">Belongs to the bHLH protein family.</text>
</comment>
<name>A0ABR2LJ33_9ASPA</name>
<evidence type="ECO:0000313" key="7">
    <source>
        <dbReference type="EMBL" id="KAK8942052.1"/>
    </source>
</evidence>
<keyword evidence="2" id="KW-0341">Growth regulation</keyword>
<dbReference type="PANTHER" id="PTHR46446:SF37">
    <property type="entry name" value="TRANSCRIPTION FACTOR ILI7"/>
    <property type="match status" value="1"/>
</dbReference>
<sequence>MSSQRSRSRRPSSSSGSISSRINEEQINHLLTRIQALVPGTRVHASEDAASATRNLQEACRYIRSLHQEVDDLSQELSELLATANGSTS</sequence>
<feature type="coiled-coil region" evidence="5">
    <location>
        <begin position="56"/>
        <end position="83"/>
    </location>
</feature>
<feature type="region of interest" description="Disordered" evidence="6">
    <location>
        <begin position="1"/>
        <end position="24"/>
    </location>
</feature>
<dbReference type="Proteomes" id="UP001412067">
    <property type="component" value="Unassembled WGS sequence"/>
</dbReference>
<keyword evidence="4" id="KW-0804">Transcription</keyword>
<evidence type="ECO:0000313" key="8">
    <source>
        <dbReference type="Proteomes" id="UP001412067"/>
    </source>
</evidence>
<dbReference type="PANTHER" id="PTHR46446">
    <property type="entry name" value="TRANSCRIPTION FACTOR PRE"/>
    <property type="match status" value="1"/>
</dbReference>
<keyword evidence="8" id="KW-1185">Reference proteome</keyword>
<proteinExistence type="inferred from homology"/>
<evidence type="ECO:0000256" key="3">
    <source>
        <dbReference type="ARBA" id="ARBA00023015"/>
    </source>
</evidence>
<accession>A0ABR2LJ33</accession>
<keyword evidence="5" id="KW-0175">Coiled coil</keyword>
<evidence type="ECO:0000256" key="1">
    <source>
        <dbReference type="ARBA" id="ARBA00005510"/>
    </source>
</evidence>
<keyword evidence="3" id="KW-0805">Transcription regulation</keyword>
<feature type="compositionally biased region" description="Basic residues" evidence="6">
    <location>
        <begin position="1"/>
        <end position="10"/>
    </location>
</feature>
<dbReference type="SUPFAM" id="SSF47459">
    <property type="entry name" value="HLH, helix-loop-helix DNA-binding domain"/>
    <property type="match status" value="1"/>
</dbReference>
<protein>
    <recommendedName>
        <fullName evidence="9">BHLH domain-containing protein</fullName>
    </recommendedName>
</protein>
<evidence type="ECO:0008006" key="9">
    <source>
        <dbReference type="Google" id="ProtNLM"/>
    </source>
</evidence>
<dbReference type="Gene3D" id="4.10.280.10">
    <property type="entry name" value="Helix-loop-helix DNA-binding domain"/>
    <property type="match status" value="1"/>
</dbReference>
<dbReference type="Pfam" id="PF23174">
    <property type="entry name" value="bHLH_ILI"/>
    <property type="match status" value="1"/>
</dbReference>
<feature type="compositionally biased region" description="Low complexity" evidence="6">
    <location>
        <begin position="11"/>
        <end position="21"/>
    </location>
</feature>
<evidence type="ECO:0000256" key="6">
    <source>
        <dbReference type="SAM" id="MobiDB-lite"/>
    </source>
</evidence>
<evidence type="ECO:0000256" key="4">
    <source>
        <dbReference type="ARBA" id="ARBA00023163"/>
    </source>
</evidence>
<dbReference type="InterPro" id="IPR044293">
    <property type="entry name" value="PRE"/>
</dbReference>